<keyword evidence="3" id="KW-1185">Reference proteome</keyword>
<dbReference type="PANTHER" id="PTHR39426">
    <property type="entry name" value="HOMOLOGY TO DEATH-ON-CURING PROTEIN OF PHAGE P1"/>
    <property type="match status" value="1"/>
</dbReference>
<dbReference type="RefSeq" id="WP_229786697.1">
    <property type="nucleotide sequence ID" value="NZ_BMRB01000001.1"/>
</dbReference>
<gene>
    <name evidence="2" type="ORF">GCM10010171_18310</name>
</gene>
<evidence type="ECO:0000259" key="1">
    <source>
        <dbReference type="Pfam" id="PF02661"/>
    </source>
</evidence>
<dbReference type="InterPro" id="IPR006440">
    <property type="entry name" value="Doc"/>
</dbReference>
<feature type="domain" description="Fido" evidence="1">
    <location>
        <begin position="64"/>
        <end position="120"/>
    </location>
</feature>
<dbReference type="Pfam" id="PF02661">
    <property type="entry name" value="Fic"/>
    <property type="match status" value="1"/>
</dbReference>
<dbReference type="Proteomes" id="UP000660680">
    <property type="component" value="Unassembled WGS sequence"/>
</dbReference>
<protein>
    <recommendedName>
        <fullName evidence="1">Fido domain-containing protein</fullName>
    </recommendedName>
</protein>
<dbReference type="PANTHER" id="PTHR39426:SF1">
    <property type="entry name" value="HOMOLOGY TO DEATH-ON-CURING PROTEIN OF PHAGE P1"/>
    <property type="match status" value="1"/>
</dbReference>
<dbReference type="Gene3D" id="1.20.120.1870">
    <property type="entry name" value="Fic/DOC protein, Fido domain"/>
    <property type="match status" value="1"/>
</dbReference>
<dbReference type="AlphaFoldDB" id="A0A918GBU0"/>
<accession>A0A918GBU0</accession>
<organism evidence="2 3">
    <name type="scientific">Actinokineospora fastidiosa</name>
    <dbReference type="NCBI Taxonomy" id="1816"/>
    <lineage>
        <taxon>Bacteria</taxon>
        <taxon>Bacillati</taxon>
        <taxon>Actinomycetota</taxon>
        <taxon>Actinomycetes</taxon>
        <taxon>Pseudonocardiales</taxon>
        <taxon>Pseudonocardiaceae</taxon>
        <taxon>Actinokineospora</taxon>
    </lineage>
</organism>
<proteinExistence type="predicted"/>
<evidence type="ECO:0000313" key="3">
    <source>
        <dbReference type="Proteomes" id="UP000660680"/>
    </source>
</evidence>
<evidence type="ECO:0000313" key="2">
    <source>
        <dbReference type="EMBL" id="GGS25333.1"/>
    </source>
</evidence>
<reference evidence="2" key="2">
    <citation type="submission" date="2020-09" db="EMBL/GenBank/DDBJ databases">
        <authorList>
            <person name="Sun Q."/>
            <person name="Ohkuma M."/>
        </authorList>
    </citation>
    <scope>NUCLEOTIDE SEQUENCE</scope>
    <source>
        <strain evidence="2">JCM 3276</strain>
    </source>
</reference>
<sequence length="164" mass="18075">MTDDLADAFGSLGEHLRALRGRIEETDQSLLAHLRPNAIRYLDADDLLVLVSAVVSEDLVVDDLGVIYTAVLRPQAVVMGMPAYDTLWLKAAALLEAIVRGKPLREGNWRLAWIAAVTFCDLNGHRLDTPMDEALDLVREVAAGMVDIRTLAERLQDWAGVERG</sequence>
<dbReference type="GO" id="GO:0016301">
    <property type="term" value="F:kinase activity"/>
    <property type="evidence" value="ECO:0007669"/>
    <property type="project" value="InterPro"/>
</dbReference>
<comment type="caution">
    <text evidence="2">The sequence shown here is derived from an EMBL/GenBank/DDBJ whole genome shotgun (WGS) entry which is preliminary data.</text>
</comment>
<dbReference type="EMBL" id="BMRB01000001">
    <property type="protein sequence ID" value="GGS25333.1"/>
    <property type="molecule type" value="Genomic_DNA"/>
</dbReference>
<dbReference type="InterPro" id="IPR053737">
    <property type="entry name" value="Type_II_TA_Toxin"/>
</dbReference>
<dbReference type="InterPro" id="IPR003812">
    <property type="entry name" value="Fido"/>
</dbReference>
<reference evidence="2" key="1">
    <citation type="journal article" date="2014" name="Int. J. Syst. Evol. Microbiol.">
        <title>Complete genome sequence of Corynebacterium casei LMG S-19264T (=DSM 44701T), isolated from a smear-ripened cheese.</title>
        <authorList>
            <consortium name="US DOE Joint Genome Institute (JGI-PGF)"/>
            <person name="Walter F."/>
            <person name="Albersmeier A."/>
            <person name="Kalinowski J."/>
            <person name="Ruckert C."/>
        </authorList>
    </citation>
    <scope>NUCLEOTIDE SEQUENCE</scope>
    <source>
        <strain evidence="2">JCM 3276</strain>
    </source>
</reference>
<name>A0A918GBU0_9PSEU</name>